<evidence type="ECO:0000313" key="2">
    <source>
        <dbReference type="EMBL" id="MPN00064.1"/>
    </source>
</evidence>
<feature type="domain" description="TET-Associated Glycosyltransferase" evidence="1">
    <location>
        <begin position="26"/>
        <end position="200"/>
    </location>
</feature>
<dbReference type="Pfam" id="PF20691">
    <property type="entry name" value="TAGT"/>
    <property type="match status" value="1"/>
</dbReference>
<protein>
    <recommendedName>
        <fullName evidence="1">TET-Associated Glycosyltransferase domain-containing protein</fullName>
    </recommendedName>
</protein>
<gene>
    <name evidence="2" type="ORF">SDC9_147258</name>
</gene>
<evidence type="ECO:0000259" key="1">
    <source>
        <dbReference type="Pfam" id="PF20691"/>
    </source>
</evidence>
<dbReference type="InterPro" id="IPR049100">
    <property type="entry name" value="TAGT"/>
</dbReference>
<proteinExistence type="predicted"/>
<sequence>MKIAVCAPSYRRPEVLTLRYLPFCRIYVDPSEAAAYRSANPFADIVECAPGIQGNLCRVRNHILDREFAAGADVVVLIDDDMSGVSYFENRKRIHDVTAAEFLPFIEKFSVMARDLGAFLWGVNVNPDPQCYRDCTPFSTVPYIGGPFQAFLAGGECRYDERLPLKEDYDMTLQQLNRYRVVFRVNKFFYRVKQSEQAGGCAIYRNLDEERRQLELLQKKWGKKIVRFDTADRSHKSKKNRTVTFDYNPIIRPPIRGI</sequence>
<dbReference type="AlphaFoldDB" id="A0A645EH32"/>
<reference evidence="2" key="1">
    <citation type="submission" date="2019-08" db="EMBL/GenBank/DDBJ databases">
        <authorList>
            <person name="Kucharzyk K."/>
            <person name="Murdoch R.W."/>
            <person name="Higgins S."/>
            <person name="Loffler F."/>
        </authorList>
    </citation>
    <scope>NUCLEOTIDE SEQUENCE</scope>
</reference>
<dbReference type="EMBL" id="VSSQ01046113">
    <property type="protein sequence ID" value="MPN00064.1"/>
    <property type="molecule type" value="Genomic_DNA"/>
</dbReference>
<comment type="caution">
    <text evidence="2">The sequence shown here is derived from an EMBL/GenBank/DDBJ whole genome shotgun (WGS) entry which is preliminary data.</text>
</comment>
<accession>A0A645EH32</accession>
<organism evidence="2">
    <name type="scientific">bioreactor metagenome</name>
    <dbReference type="NCBI Taxonomy" id="1076179"/>
    <lineage>
        <taxon>unclassified sequences</taxon>
        <taxon>metagenomes</taxon>
        <taxon>ecological metagenomes</taxon>
    </lineage>
</organism>
<name>A0A645EH32_9ZZZZ</name>